<sequence>MTRATLPLFWTITGIPLFIALLFSVADYSSYKCYCENR</sequence>
<accession>A0A060RCF8</accession>
<keyword evidence="1" id="KW-0812">Transmembrane</keyword>
<dbReference type="EMBL" id="HG934468">
    <property type="protein sequence ID" value="CDN31099.1"/>
    <property type="molecule type" value="Genomic_DNA"/>
</dbReference>
<keyword evidence="1" id="KW-1133">Transmembrane helix</keyword>
<dbReference type="KEGG" id="rbc:BN938_1001"/>
<evidence type="ECO:0000313" key="3">
    <source>
        <dbReference type="Proteomes" id="UP000027616"/>
    </source>
</evidence>
<organism evidence="2 3">
    <name type="scientific">Mucinivorans hirudinis</name>
    <dbReference type="NCBI Taxonomy" id="1433126"/>
    <lineage>
        <taxon>Bacteria</taxon>
        <taxon>Pseudomonadati</taxon>
        <taxon>Bacteroidota</taxon>
        <taxon>Bacteroidia</taxon>
        <taxon>Bacteroidales</taxon>
        <taxon>Rikenellaceae</taxon>
        <taxon>Mucinivorans</taxon>
    </lineage>
</organism>
<dbReference type="Proteomes" id="UP000027616">
    <property type="component" value="Chromosome I"/>
</dbReference>
<dbReference type="STRING" id="1433126.BN938_1001"/>
<evidence type="ECO:0000256" key="1">
    <source>
        <dbReference type="SAM" id="Phobius"/>
    </source>
</evidence>
<feature type="transmembrane region" description="Helical" evidence="1">
    <location>
        <begin position="6"/>
        <end position="28"/>
    </location>
</feature>
<keyword evidence="3" id="KW-1185">Reference proteome</keyword>
<reference evidence="2 3" key="1">
    <citation type="journal article" date="2015" name="Genome Announc.">
        <title>Complete Genome Sequence of the Novel Leech Symbiont Mucinivorans hirudinis M3T.</title>
        <authorList>
            <person name="Nelson M.C."/>
            <person name="Bomar L."/>
            <person name="Graf J."/>
        </authorList>
    </citation>
    <scope>NUCLEOTIDE SEQUENCE [LARGE SCALE GENOMIC DNA]</scope>
    <source>
        <strain evidence="3">M3</strain>
    </source>
</reference>
<name>A0A060RCF8_9BACT</name>
<proteinExistence type="predicted"/>
<evidence type="ECO:0000313" key="2">
    <source>
        <dbReference type="EMBL" id="CDN31099.1"/>
    </source>
</evidence>
<dbReference type="AlphaFoldDB" id="A0A060RCF8"/>
<gene>
    <name evidence="2" type="ORF">BN938_1001</name>
</gene>
<keyword evidence="1" id="KW-0472">Membrane</keyword>
<dbReference type="HOGENOM" id="CLU_3330308_0_0_10"/>
<protein>
    <submittedName>
        <fullName evidence="2">Uncharacterized protein</fullName>
    </submittedName>
</protein>